<name>A0A1F5IC79_9BACT</name>
<dbReference type="AlphaFoldDB" id="A0A1F5IC79"/>
<dbReference type="Proteomes" id="UP000177300">
    <property type="component" value="Unassembled WGS sequence"/>
</dbReference>
<dbReference type="EMBL" id="MFBY01000013">
    <property type="protein sequence ID" value="OGE13986.1"/>
    <property type="molecule type" value="Genomic_DNA"/>
</dbReference>
<organism evidence="1 2">
    <name type="scientific">Candidatus Curtissbacteria bacterium RIFCSPLOWO2_12_FULL_38_9</name>
    <dbReference type="NCBI Taxonomy" id="1797735"/>
    <lineage>
        <taxon>Bacteria</taxon>
        <taxon>Candidatus Curtissiibacteriota</taxon>
    </lineage>
</organism>
<proteinExistence type="predicted"/>
<sequence>MLYAFQPKKRRSAHLQNVLLGQILANLRLEIQVVELGLEVRGARWEIGYRSEMRDLEIPTSNFKIHVLVSSFPLRKGDEHSSQNFLYNPGNRRNNINFLRFLVLARTNWADGCDFTLGCWGEFFEEEKGD</sequence>
<accession>A0A1F5IC79</accession>
<gene>
    <name evidence="1" type="ORF">A3G14_03915</name>
</gene>
<evidence type="ECO:0000313" key="1">
    <source>
        <dbReference type="EMBL" id="OGE13986.1"/>
    </source>
</evidence>
<reference evidence="1 2" key="1">
    <citation type="journal article" date="2016" name="Nat. Commun.">
        <title>Thousands of microbial genomes shed light on interconnected biogeochemical processes in an aquifer system.</title>
        <authorList>
            <person name="Anantharaman K."/>
            <person name="Brown C.T."/>
            <person name="Hug L.A."/>
            <person name="Sharon I."/>
            <person name="Castelle C.J."/>
            <person name="Probst A.J."/>
            <person name="Thomas B.C."/>
            <person name="Singh A."/>
            <person name="Wilkins M.J."/>
            <person name="Karaoz U."/>
            <person name="Brodie E.L."/>
            <person name="Williams K.H."/>
            <person name="Hubbard S.S."/>
            <person name="Banfield J.F."/>
        </authorList>
    </citation>
    <scope>NUCLEOTIDE SEQUENCE [LARGE SCALE GENOMIC DNA]</scope>
</reference>
<protein>
    <submittedName>
        <fullName evidence="1">Uncharacterized protein</fullName>
    </submittedName>
</protein>
<evidence type="ECO:0000313" key="2">
    <source>
        <dbReference type="Proteomes" id="UP000177300"/>
    </source>
</evidence>
<comment type="caution">
    <text evidence="1">The sequence shown here is derived from an EMBL/GenBank/DDBJ whole genome shotgun (WGS) entry which is preliminary data.</text>
</comment>